<keyword evidence="5" id="KW-0472">Membrane</keyword>
<keyword evidence="7" id="KW-1185">Reference proteome</keyword>
<evidence type="ECO:0000256" key="4">
    <source>
        <dbReference type="ARBA" id="ARBA00022989"/>
    </source>
</evidence>
<sequence length="154" mass="17028">MTARLSKPPLLLPLLLAALLTVDSCRACQVVIQPIKSAINKVKSTYNSFKKKITPEKPKYIGCYADRDDNRDIQFIGARKSDMTVSKCNAICKEEYPMTKFFGVQNGNLCFCGNDYGNYGVRRDGHCDKPCGGAKGEKCGGELLNSVYEITSKK</sequence>
<evidence type="ECO:0000313" key="8">
    <source>
        <dbReference type="WBParaSite" id="maker-uti_cns_0005694-snap-gene-0.4-mRNA-1"/>
    </source>
</evidence>
<dbReference type="WBParaSite" id="maker-uti_cns_0005694-snap-gene-0.4-mRNA-1">
    <property type="protein sequence ID" value="maker-uti_cns_0005694-snap-gene-0.4-mRNA-1"/>
    <property type="gene ID" value="maker-uti_cns_0005694-snap-gene-0.4"/>
</dbReference>
<dbReference type="AlphaFoldDB" id="A0A1I8HDM4"/>
<dbReference type="InterPro" id="IPR002889">
    <property type="entry name" value="WSC_carb-bd"/>
</dbReference>
<keyword evidence="4" id="KW-1133">Transmembrane helix</keyword>
<dbReference type="Proteomes" id="UP000095280">
    <property type="component" value="Unplaced"/>
</dbReference>
<evidence type="ECO:0000256" key="1">
    <source>
        <dbReference type="ARBA" id="ARBA00004167"/>
    </source>
</evidence>
<evidence type="ECO:0000256" key="5">
    <source>
        <dbReference type="ARBA" id="ARBA00023136"/>
    </source>
</evidence>
<dbReference type="GO" id="GO:0005886">
    <property type="term" value="C:plasma membrane"/>
    <property type="evidence" value="ECO:0007669"/>
    <property type="project" value="TreeGrafter"/>
</dbReference>
<proteinExistence type="predicted"/>
<evidence type="ECO:0000313" key="7">
    <source>
        <dbReference type="Proteomes" id="UP000095280"/>
    </source>
</evidence>
<protein>
    <submittedName>
        <fullName evidence="8">WSC domain-containing protein</fullName>
    </submittedName>
</protein>
<reference evidence="8" key="1">
    <citation type="submission" date="2016-11" db="UniProtKB">
        <authorList>
            <consortium name="WormBaseParasite"/>
        </authorList>
    </citation>
    <scope>IDENTIFICATION</scope>
</reference>
<dbReference type="STRING" id="282301.A0A1I8HDM4"/>
<evidence type="ECO:0000256" key="3">
    <source>
        <dbReference type="ARBA" id="ARBA00022729"/>
    </source>
</evidence>
<dbReference type="PROSITE" id="PS51212">
    <property type="entry name" value="WSC"/>
    <property type="match status" value="1"/>
</dbReference>
<keyword evidence="3" id="KW-0732">Signal</keyword>
<name>A0A1I8HDM4_9PLAT</name>
<dbReference type="SMART" id="SM00321">
    <property type="entry name" value="WSC"/>
    <property type="match status" value="1"/>
</dbReference>
<dbReference type="PANTHER" id="PTHR24269">
    <property type="entry name" value="KREMEN PROTEIN"/>
    <property type="match status" value="1"/>
</dbReference>
<dbReference type="Pfam" id="PF01822">
    <property type="entry name" value="WSC"/>
    <property type="match status" value="1"/>
</dbReference>
<keyword evidence="2" id="KW-0812">Transmembrane</keyword>
<dbReference type="OrthoDB" id="5985073at2759"/>
<dbReference type="InterPro" id="IPR051836">
    <property type="entry name" value="Kremen_rcpt"/>
</dbReference>
<keyword evidence="6" id="KW-0325">Glycoprotein</keyword>
<evidence type="ECO:0000256" key="2">
    <source>
        <dbReference type="ARBA" id="ARBA00022692"/>
    </source>
</evidence>
<evidence type="ECO:0000256" key="6">
    <source>
        <dbReference type="ARBA" id="ARBA00023180"/>
    </source>
</evidence>
<accession>A0A1I8HDM4</accession>
<dbReference type="PANTHER" id="PTHR24269:SF16">
    <property type="entry name" value="PROTEIN SLG1"/>
    <property type="match status" value="1"/>
</dbReference>
<comment type="subcellular location">
    <subcellularLocation>
        <location evidence="1">Membrane</location>
        <topology evidence="1">Single-pass membrane protein</topology>
    </subcellularLocation>
</comment>
<organism evidence="7 8">
    <name type="scientific">Macrostomum lignano</name>
    <dbReference type="NCBI Taxonomy" id="282301"/>
    <lineage>
        <taxon>Eukaryota</taxon>
        <taxon>Metazoa</taxon>
        <taxon>Spiralia</taxon>
        <taxon>Lophotrochozoa</taxon>
        <taxon>Platyhelminthes</taxon>
        <taxon>Rhabditophora</taxon>
        <taxon>Macrostomorpha</taxon>
        <taxon>Macrostomida</taxon>
        <taxon>Macrostomidae</taxon>
        <taxon>Macrostomum</taxon>
    </lineage>
</organism>